<dbReference type="AlphaFoldDB" id="A0A979FSL4"/>
<accession>A0A979FSL4</accession>
<keyword evidence="10" id="KW-0007">Acetylation</keyword>
<dbReference type="InterPro" id="IPR011206">
    <property type="entry name" value="Citrate_lyase_beta/mcl1/mcl2"/>
</dbReference>
<evidence type="ECO:0000256" key="6">
    <source>
        <dbReference type="ARBA" id="ARBA00022723"/>
    </source>
</evidence>
<dbReference type="FunFam" id="3.20.20.60:FF:000014">
    <property type="entry name" value="Citrate lyase subunit beta-like protein"/>
    <property type="match status" value="1"/>
</dbReference>
<keyword evidence="12 29" id="KW-0456">Lyase</keyword>
<dbReference type="Proteomes" id="UP000694843">
    <property type="component" value="Unplaced"/>
</dbReference>
<feature type="binding site" evidence="25">
    <location>
        <position position="167"/>
    </location>
    <ligand>
        <name>Mg(2+)</name>
        <dbReference type="ChEBI" id="CHEBI:18420"/>
    </ligand>
</feature>
<comment type="catalytic activity">
    <reaction evidence="14">
        <text>propanoyl-CoA + glyoxylate + H2O = 3-methylmalate + CoA + H(+)</text>
        <dbReference type="Rhea" id="RHEA:47628"/>
        <dbReference type="ChEBI" id="CHEBI:15377"/>
        <dbReference type="ChEBI" id="CHEBI:15378"/>
        <dbReference type="ChEBI" id="CHEBI:36655"/>
        <dbReference type="ChEBI" id="CHEBI:57287"/>
        <dbReference type="ChEBI" id="CHEBI:57392"/>
        <dbReference type="ChEBI" id="CHEBI:87810"/>
    </reaction>
</comment>
<evidence type="ECO:0000259" key="27">
    <source>
        <dbReference type="Pfam" id="PF03328"/>
    </source>
</evidence>
<evidence type="ECO:0000256" key="3">
    <source>
        <dbReference type="ARBA" id="ARBA00011233"/>
    </source>
</evidence>
<dbReference type="GO" id="GO:0106064">
    <property type="term" value="P:regulation of cobalamin metabolic process"/>
    <property type="evidence" value="ECO:0007669"/>
    <property type="project" value="TreeGrafter"/>
</dbReference>
<evidence type="ECO:0000256" key="23">
    <source>
        <dbReference type="ARBA" id="ARBA00083020"/>
    </source>
</evidence>
<dbReference type="OMA" id="AWLFCPA"/>
<comment type="subunit">
    <text evidence="3">Homotrimer.</text>
</comment>
<evidence type="ECO:0000256" key="11">
    <source>
        <dbReference type="ARBA" id="ARBA00023128"/>
    </source>
</evidence>
<feature type="domain" description="HpcH/HpaI aldolase/citrate lyase" evidence="27">
    <location>
        <begin position="40"/>
        <end position="268"/>
    </location>
</feature>
<evidence type="ECO:0000256" key="7">
    <source>
        <dbReference type="ARBA" id="ARBA00022801"/>
    </source>
</evidence>
<evidence type="ECO:0000256" key="1">
    <source>
        <dbReference type="ARBA" id="ARBA00001946"/>
    </source>
</evidence>
<reference evidence="29" key="1">
    <citation type="submission" date="2025-08" db="UniProtKB">
        <authorList>
            <consortium name="RefSeq"/>
        </authorList>
    </citation>
    <scope>IDENTIFICATION</scope>
    <source>
        <tissue evidence="29">Whole organism</tissue>
    </source>
</reference>
<evidence type="ECO:0000256" key="19">
    <source>
        <dbReference type="ARBA" id="ARBA00066840"/>
    </source>
</evidence>
<comment type="similarity">
    <text evidence="17">Belongs to the HpcH/HpaI aldolase family. Citrate lyase beta subunit-like subfamily.</text>
</comment>
<evidence type="ECO:0000256" key="17">
    <source>
        <dbReference type="ARBA" id="ARBA00061542"/>
    </source>
</evidence>
<sequence>MHSAKNAAAMLTRTASHTARTVLSKFYSSVAQTPRYVPRRAVMYVPGSDQRKIDKVAAVAADCVVLDCEDGVALNQKEAARNTIRATLEKKRSLFAGKDCSVRVNAVSSDLWKDDLASVLASQHLPTTLHLPKVDSTRDIDMFASEVVRLLEGRHLEEPLRVFLFCESGRSLLRLAELCEHGLGLPPPLLLDGFVFGSDDYCADIGMTRSSLARELLYARQKFVSVVRSFRLQAIDLVYIDYKNLAGLERQSVEGAEFGFTGKQVIHPCQVDIVQRAFSPSPKRVQWARGLLEAYEKHQTQGAGAFTYQGSMIDMPLVLQARNVIATSAAQSSSTHTDGDLRAPSYSSPLA</sequence>
<dbReference type="PANTHER" id="PTHR11105">
    <property type="entry name" value="CITRATE LYASE SUBUNIT BETA-RELATED"/>
    <property type="match status" value="1"/>
</dbReference>
<keyword evidence="5" id="KW-0808">Transferase</keyword>
<gene>
    <name evidence="29" type="primary">LOC108679357</name>
</gene>
<comment type="catalytic activity">
    <reaction evidence="13">
        <text>glyoxylate + acetyl-CoA + H2O = (S)-malate + CoA + H(+)</text>
        <dbReference type="Rhea" id="RHEA:18181"/>
        <dbReference type="ChEBI" id="CHEBI:15377"/>
        <dbReference type="ChEBI" id="CHEBI:15378"/>
        <dbReference type="ChEBI" id="CHEBI:15589"/>
        <dbReference type="ChEBI" id="CHEBI:36655"/>
        <dbReference type="ChEBI" id="CHEBI:57287"/>
        <dbReference type="ChEBI" id="CHEBI:57288"/>
        <dbReference type="EC" id="2.3.3.9"/>
    </reaction>
</comment>
<dbReference type="GO" id="GO:0016787">
    <property type="term" value="F:hydrolase activity"/>
    <property type="evidence" value="ECO:0007669"/>
    <property type="project" value="UniProtKB-KW"/>
</dbReference>
<feature type="binding site" evidence="24">
    <location>
        <position position="167"/>
    </location>
    <ligand>
        <name>substrate</name>
    </ligand>
</feature>
<evidence type="ECO:0000256" key="20">
    <source>
        <dbReference type="ARBA" id="ARBA00072098"/>
    </source>
</evidence>
<dbReference type="GO" id="GO:0046872">
    <property type="term" value="F:metal ion binding"/>
    <property type="evidence" value="ECO:0007669"/>
    <property type="project" value="UniProtKB-KW"/>
</dbReference>
<dbReference type="Gene3D" id="3.20.20.60">
    <property type="entry name" value="Phosphoenolpyruvate-binding domains"/>
    <property type="match status" value="1"/>
</dbReference>
<organism evidence="28 29">
    <name type="scientific">Hyalella azteca</name>
    <name type="common">Amphipod</name>
    <dbReference type="NCBI Taxonomy" id="294128"/>
    <lineage>
        <taxon>Eukaryota</taxon>
        <taxon>Metazoa</taxon>
        <taxon>Ecdysozoa</taxon>
        <taxon>Arthropoda</taxon>
        <taxon>Crustacea</taxon>
        <taxon>Multicrustacea</taxon>
        <taxon>Malacostraca</taxon>
        <taxon>Eumalacostraca</taxon>
        <taxon>Peracarida</taxon>
        <taxon>Amphipoda</taxon>
        <taxon>Senticaudata</taxon>
        <taxon>Talitrida</taxon>
        <taxon>Talitroidea</taxon>
        <taxon>Hyalellidae</taxon>
        <taxon>Hyalella</taxon>
    </lineage>
</organism>
<evidence type="ECO:0000256" key="21">
    <source>
        <dbReference type="ARBA" id="ARBA00076231"/>
    </source>
</evidence>
<keyword evidence="28" id="KW-1185">Reference proteome</keyword>
<dbReference type="EC" id="3.1.2.30" evidence="18"/>
<dbReference type="GO" id="GO:0004474">
    <property type="term" value="F:malate synthase activity"/>
    <property type="evidence" value="ECO:0007669"/>
    <property type="project" value="UniProtKB-EC"/>
</dbReference>
<dbReference type="InterPro" id="IPR015813">
    <property type="entry name" value="Pyrv/PenolPyrv_kinase-like_dom"/>
</dbReference>
<dbReference type="EC" id="4.1.3.25" evidence="19"/>
<dbReference type="GeneID" id="108679357"/>
<feature type="binding site" evidence="25">
    <location>
        <position position="200"/>
    </location>
    <ligand>
        <name>Mg(2+)</name>
        <dbReference type="ChEBI" id="CHEBI:18420"/>
    </ligand>
</feature>
<feature type="binding site" evidence="24">
    <location>
        <position position="103"/>
    </location>
    <ligand>
        <name>substrate</name>
    </ligand>
</feature>
<evidence type="ECO:0000256" key="25">
    <source>
        <dbReference type="PIRSR" id="PIRSR015582-2"/>
    </source>
</evidence>
<evidence type="ECO:0000256" key="10">
    <source>
        <dbReference type="ARBA" id="ARBA00022990"/>
    </source>
</evidence>
<evidence type="ECO:0000256" key="14">
    <source>
        <dbReference type="ARBA" id="ARBA00051623"/>
    </source>
</evidence>
<evidence type="ECO:0000313" key="29">
    <source>
        <dbReference type="RefSeq" id="XP_047740161.1"/>
    </source>
</evidence>
<protein>
    <recommendedName>
        <fullName evidence="20">Citramalyl-CoA lyase, mitochondrial</fullName>
        <ecNumber evidence="4">2.3.3.9</ecNumber>
        <ecNumber evidence="18">3.1.2.30</ecNumber>
        <ecNumber evidence="19">4.1.3.25</ecNumber>
    </recommendedName>
    <alternativeName>
        <fullName evidence="22">(3S)-malyl-CoA thioesterase</fullName>
    </alternativeName>
    <alternativeName>
        <fullName evidence="23">Beta-methylmalate synthase</fullName>
    </alternativeName>
    <alternativeName>
        <fullName evidence="21">Malate synthase</fullName>
    </alternativeName>
</protein>
<keyword evidence="7" id="KW-0378">Hydrolase</keyword>
<comment type="cofactor">
    <cofactor evidence="1">
        <name>Mg(2+)</name>
        <dbReference type="ChEBI" id="CHEBI:18420"/>
    </cofactor>
</comment>
<dbReference type="InterPro" id="IPR040442">
    <property type="entry name" value="Pyrv_kinase-like_dom_sf"/>
</dbReference>
<keyword evidence="8 25" id="KW-0460">Magnesium</keyword>
<dbReference type="SUPFAM" id="SSF51621">
    <property type="entry name" value="Phosphoenolpyruvate/pyruvate domain"/>
    <property type="match status" value="1"/>
</dbReference>
<keyword evidence="11" id="KW-0496">Mitochondrion</keyword>
<dbReference type="InterPro" id="IPR005000">
    <property type="entry name" value="Aldolase/citrate-lyase_domain"/>
</dbReference>
<dbReference type="GO" id="GO:0047777">
    <property type="term" value="F:(S)-citramalyl-CoA lyase activity"/>
    <property type="evidence" value="ECO:0007669"/>
    <property type="project" value="UniProtKB-EC"/>
</dbReference>
<evidence type="ECO:0000256" key="22">
    <source>
        <dbReference type="ARBA" id="ARBA00076788"/>
    </source>
</evidence>
<evidence type="ECO:0000256" key="13">
    <source>
        <dbReference type="ARBA" id="ARBA00047918"/>
    </source>
</evidence>
<evidence type="ECO:0000256" key="26">
    <source>
        <dbReference type="SAM" id="MobiDB-lite"/>
    </source>
</evidence>
<dbReference type="GO" id="GO:0005739">
    <property type="term" value="C:mitochondrion"/>
    <property type="evidence" value="ECO:0007669"/>
    <property type="project" value="UniProtKB-SubCell"/>
</dbReference>
<dbReference type="EC" id="2.3.3.9" evidence="4"/>
<dbReference type="OrthoDB" id="1773at2759"/>
<keyword evidence="9" id="KW-0809">Transit peptide</keyword>
<evidence type="ECO:0000256" key="9">
    <source>
        <dbReference type="ARBA" id="ARBA00022946"/>
    </source>
</evidence>
<evidence type="ECO:0000256" key="15">
    <source>
        <dbReference type="ARBA" id="ARBA00051672"/>
    </source>
</evidence>
<feature type="region of interest" description="Disordered" evidence="26">
    <location>
        <begin position="329"/>
        <end position="351"/>
    </location>
</feature>
<dbReference type="RefSeq" id="XP_047740161.1">
    <property type="nucleotide sequence ID" value="XM_047884205.1"/>
</dbReference>
<evidence type="ECO:0000313" key="28">
    <source>
        <dbReference type="Proteomes" id="UP000694843"/>
    </source>
</evidence>
<evidence type="ECO:0000256" key="24">
    <source>
        <dbReference type="PIRSR" id="PIRSR015582-1"/>
    </source>
</evidence>
<comment type="subcellular location">
    <subcellularLocation>
        <location evidence="2">Mitochondrion</location>
    </subcellularLocation>
</comment>
<comment type="catalytic activity">
    <reaction evidence="15">
        <text>(3S)-citramalyl-CoA = pyruvate + acetyl-CoA</text>
        <dbReference type="Rhea" id="RHEA:22612"/>
        <dbReference type="ChEBI" id="CHEBI:15361"/>
        <dbReference type="ChEBI" id="CHEBI:57288"/>
        <dbReference type="ChEBI" id="CHEBI:58668"/>
        <dbReference type="EC" id="4.1.3.25"/>
    </reaction>
</comment>
<name>A0A979FSL4_HYAAZ</name>
<evidence type="ECO:0000256" key="16">
    <source>
        <dbReference type="ARBA" id="ARBA00055540"/>
    </source>
</evidence>
<dbReference type="PIRSF" id="PIRSF015582">
    <property type="entry name" value="Cit_lyase_B"/>
    <property type="match status" value="1"/>
</dbReference>
<keyword evidence="6 25" id="KW-0479">Metal-binding</keyword>
<evidence type="ECO:0000256" key="2">
    <source>
        <dbReference type="ARBA" id="ARBA00004173"/>
    </source>
</evidence>
<proteinExistence type="inferred from homology"/>
<dbReference type="Pfam" id="PF03328">
    <property type="entry name" value="HpcH_HpaI"/>
    <property type="match status" value="1"/>
</dbReference>
<dbReference type="PANTHER" id="PTHR11105:SF0">
    <property type="entry name" value="CITRAMALYL-COA LYASE, MITOCHONDRIAL"/>
    <property type="match status" value="1"/>
</dbReference>
<evidence type="ECO:0000256" key="12">
    <source>
        <dbReference type="ARBA" id="ARBA00023239"/>
    </source>
</evidence>
<comment type="function">
    <text evidence="16">Mitochondrial citramalyl-CoA lyase indirectly involved in the vitamin B12 metabolism. Converts citramalyl-CoA into acetyl-CoA and pyruvate in the C5-dicarboxylate catabolism pathway. The C5-dicarboxylate catabolism pathway is required to detoxify itaconate, a vitamin B12-poisoning metabolite. Also acts as a malate synthase in vitro, converting glyoxylate and acetyl-CoA to malate. Also displays malyl-CoA thioesterase activity. Also acts as a beta-methylmalate synthase in vitro, by mediating conversion of glyoxylate and propionyl-CoA to beta-methylmalate. Also has very weak citramalate synthase activity in vitro.</text>
</comment>
<evidence type="ECO:0000256" key="5">
    <source>
        <dbReference type="ARBA" id="ARBA00022679"/>
    </source>
</evidence>
<evidence type="ECO:0000256" key="18">
    <source>
        <dbReference type="ARBA" id="ARBA00066460"/>
    </source>
</evidence>
<evidence type="ECO:0000256" key="4">
    <source>
        <dbReference type="ARBA" id="ARBA00012636"/>
    </source>
</evidence>
<evidence type="ECO:0000256" key="8">
    <source>
        <dbReference type="ARBA" id="ARBA00022842"/>
    </source>
</evidence>
<dbReference type="InterPro" id="IPR040186">
    <property type="entry name" value="Citramalyl-CoA_lyase"/>
</dbReference>